<organism evidence="1 2">
    <name type="scientific">Purpureocillium lilacinum</name>
    <name type="common">Paecilomyces lilacinus</name>
    <dbReference type="NCBI Taxonomy" id="33203"/>
    <lineage>
        <taxon>Eukaryota</taxon>
        <taxon>Fungi</taxon>
        <taxon>Dikarya</taxon>
        <taxon>Ascomycota</taxon>
        <taxon>Pezizomycotina</taxon>
        <taxon>Sordariomycetes</taxon>
        <taxon>Hypocreomycetidae</taxon>
        <taxon>Hypocreales</taxon>
        <taxon>Ophiocordycipitaceae</taxon>
        <taxon>Purpureocillium</taxon>
    </lineage>
</organism>
<proteinExistence type="predicted"/>
<comment type="caution">
    <text evidence="1">The sequence shown here is derived from an EMBL/GenBank/DDBJ whole genome shotgun (WGS) entry which is preliminary data.</text>
</comment>
<accession>A0ACC4DVR4</accession>
<name>A0ACC4DVR4_PURLI</name>
<evidence type="ECO:0000313" key="1">
    <source>
        <dbReference type="EMBL" id="KAL3959979.1"/>
    </source>
</evidence>
<dbReference type="EMBL" id="JBGNUJ010000004">
    <property type="protein sequence ID" value="KAL3959979.1"/>
    <property type="molecule type" value="Genomic_DNA"/>
</dbReference>
<keyword evidence="2" id="KW-1185">Reference proteome</keyword>
<sequence>MTASCQSSYDTHTKGRAHPIISSIKSPALPIMATYLYKKFLSPSRNESSPRPSPKTCAHRQGPETTPCLDCKAEKSKVRKYRWKIIFGLLWPYSLQALDATIIASALPWIASDFNEISQQNWIVSAFNLTSAAFIPFWAQMADVFGRYASITAAVIIMMIGSALCTGSPTNAYAVLLLGRAFQGIASAGLNVVVRTILADRVTLRENAKNWAIFAFVGGISYAMGPVIGGYLTRANWRWCFGINLPIAAVALLAIFFVLRKELLGPQPIPELDETTETGRRAKLAARLKTVDVGGQALFVIGFGLIILGLTWGGVTYPWASAAVIVSLVVGCLFVGFFFVWERMLSPGRALSKKMPWQRPMIPWAMLTNRDLGLIFYTECATGMAMFSVLYFCNIYFIAVKGNSSDKAGLQLLYFTPGIGVGIYLCSFLCNRWPRMTFPPLFLGTLIEMVGVGVLAWALYMERTATVFGMMALVGCGMGLRFMVAPLHGIGIFKAHRAAVIGLMAVAVPFGGTIGLTVMSTVFNNTSGLDSKHSDFSRLGELPEGARQQAVYDAKMGVVWAFVAIVPFMVLSWFCCYFLGNVMLGKKSAVDDDGDGSQDIVFEEPYLWSLLKGRRARAEDYTGIRLESPRGGEGFKRTSNEASLA</sequence>
<protein>
    <submittedName>
        <fullName evidence="1">Uncharacterized protein</fullName>
    </submittedName>
</protein>
<evidence type="ECO:0000313" key="2">
    <source>
        <dbReference type="Proteomes" id="UP001638806"/>
    </source>
</evidence>
<gene>
    <name evidence="1" type="ORF">ACCO45_005096</name>
</gene>
<reference evidence="1" key="1">
    <citation type="submission" date="2024-12" db="EMBL/GenBank/DDBJ databases">
        <title>Comparative genomics and development of molecular markers within Purpureocillium lilacinum and among Purpureocillium species.</title>
        <authorList>
            <person name="Yeh Z.-Y."/>
            <person name="Ni N.-T."/>
            <person name="Lo P.-H."/>
            <person name="Mushyakhwo K."/>
            <person name="Lin C.-F."/>
            <person name="Nai Y.-S."/>
        </authorList>
    </citation>
    <scope>NUCLEOTIDE SEQUENCE</scope>
    <source>
        <strain evidence="1">NCHU-NPUST-175</strain>
    </source>
</reference>
<dbReference type="Proteomes" id="UP001638806">
    <property type="component" value="Unassembled WGS sequence"/>
</dbReference>